<feature type="transmembrane region" description="Helical" evidence="1">
    <location>
        <begin position="16"/>
        <end position="37"/>
    </location>
</feature>
<comment type="caution">
    <text evidence="2">The sequence shown here is derived from an EMBL/GenBank/DDBJ whole genome shotgun (WGS) entry which is preliminary data.</text>
</comment>
<dbReference type="Proteomes" id="UP001447979">
    <property type="component" value="Unassembled WGS sequence"/>
</dbReference>
<evidence type="ECO:0000313" key="3">
    <source>
        <dbReference type="Proteomes" id="UP001447979"/>
    </source>
</evidence>
<protein>
    <submittedName>
        <fullName evidence="2">Uncharacterized protein</fullName>
    </submittedName>
</protein>
<keyword evidence="3" id="KW-1185">Reference proteome</keyword>
<gene>
    <name evidence="2" type="ORF">WMO19_00980</name>
</gene>
<reference evidence="2 3" key="1">
    <citation type="submission" date="2024-03" db="EMBL/GenBank/DDBJ databases">
        <title>Human intestinal bacterial collection.</title>
        <authorList>
            <person name="Pauvert C."/>
            <person name="Hitch T.C.A."/>
            <person name="Clavel T."/>
        </authorList>
    </citation>
    <scope>NUCLEOTIDE SEQUENCE [LARGE SCALE GENOMIC DNA]</scope>
    <source>
        <strain evidence="2 3">CLA-SR-H025</strain>
    </source>
</reference>
<name>A0ABV1CDE2_9FIRM</name>
<keyword evidence="1" id="KW-0472">Membrane</keyword>
<organism evidence="2 3">
    <name type="scientific">Peptoniphilus hominis</name>
    <name type="common">ex Hitch et al. 2025</name>
    <dbReference type="NCBI Taxonomy" id="3133174"/>
    <lineage>
        <taxon>Bacteria</taxon>
        <taxon>Bacillati</taxon>
        <taxon>Bacillota</taxon>
        <taxon>Tissierellia</taxon>
        <taxon>Tissierellales</taxon>
        <taxon>Peptoniphilaceae</taxon>
        <taxon>Peptoniphilus</taxon>
    </lineage>
</organism>
<accession>A0ABV1CDE2</accession>
<proteinExistence type="predicted"/>
<dbReference type="EMBL" id="JBBMFO010000001">
    <property type="protein sequence ID" value="MEQ2400171.1"/>
    <property type="molecule type" value="Genomic_DNA"/>
</dbReference>
<feature type="transmembrane region" description="Helical" evidence="1">
    <location>
        <begin position="43"/>
        <end position="62"/>
    </location>
</feature>
<keyword evidence="1" id="KW-1133">Transmembrane helix</keyword>
<sequence>MSTRKKKKGKGQYSKALVTMIICLNIVFTIAVFFVFARTGSEPSTLIATWFSFTTVELWSLARIKKKKIDREINEIKYGGSDYDSQ</sequence>
<evidence type="ECO:0000256" key="1">
    <source>
        <dbReference type="SAM" id="Phobius"/>
    </source>
</evidence>
<dbReference type="RefSeq" id="WP_349169846.1">
    <property type="nucleotide sequence ID" value="NZ_JBBMFO010000001.1"/>
</dbReference>
<evidence type="ECO:0000313" key="2">
    <source>
        <dbReference type="EMBL" id="MEQ2400171.1"/>
    </source>
</evidence>
<keyword evidence="1" id="KW-0812">Transmembrane</keyword>